<proteinExistence type="predicted"/>
<keyword evidence="3" id="KW-1185">Reference proteome</keyword>
<dbReference type="EMBL" id="HG793142">
    <property type="protein sequence ID" value="CRL23458.1"/>
    <property type="molecule type" value="Genomic_DNA"/>
</dbReference>
<name>A0A0G4PAW5_PENC3</name>
<feature type="region of interest" description="Disordered" evidence="1">
    <location>
        <begin position="93"/>
        <end position="117"/>
    </location>
</feature>
<evidence type="ECO:0000256" key="1">
    <source>
        <dbReference type="SAM" id="MobiDB-lite"/>
    </source>
</evidence>
<evidence type="ECO:0000313" key="2">
    <source>
        <dbReference type="EMBL" id="CRL23458.1"/>
    </source>
</evidence>
<evidence type="ECO:0000313" key="3">
    <source>
        <dbReference type="Proteomes" id="UP000053732"/>
    </source>
</evidence>
<dbReference type="AlphaFoldDB" id="A0A0G4PAW5"/>
<reference evidence="2 3" key="1">
    <citation type="journal article" date="2014" name="Nat. Commun.">
        <title>Multiple recent horizontal transfers of a large genomic region in cheese making fungi.</title>
        <authorList>
            <person name="Cheeseman K."/>
            <person name="Ropars J."/>
            <person name="Renault P."/>
            <person name="Dupont J."/>
            <person name="Gouzy J."/>
            <person name="Branca A."/>
            <person name="Abraham A.L."/>
            <person name="Ceppi M."/>
            <person name="Conseiller E."/>
            <person name="Debuchy R."/>
            <person name="Malagnac F."/>
            <person name="Goarin A."/>
            <person name="Silar P."/>
            <person name="Lacoste S."/>
            <person name="Sallet E."/>
            <person name="Bensimon A."/>
            <person name="Giraud T."/>
            <person name="Brygoo Y."/>
        </authorList>
    </citation>
    <scope>NUCLEOTIDE SEQUENCE [LARGE SCALE GENOMIC DNA]</scope>
    <source>
        <strain evidence="3">FM 013</strain>
    </source>
</reference>
<dbReference type="Proteomes" id="UP000053732">
    <property type="component" value="Unassembled WGS sequence"/>
</dbReference>
<sequence>MASDNDVIFPYKRVPKPPITESGASLDSGLGPSIESTEYGLSGAFHVDSVQHPVPPAHYPEDLAGIDLRYYMSEEEIPQSLFYDFLKSSSTLSERESTTHPGPQLEQKPRREDQRTYDFGPDHLTSRACASCGHNLAECGACCELPEDVSSCHLCCNAPAHDMRACVARISTAYRDGVSLFTDLEKKYYEHQSTWELGRSLERGYTEIQPQFDQHYQGLGQQYEKGDLFARMLTKDIINTLEGSLLRDLREAQEHGTTLDLIALKMKSEQCRVYTLVILGDLYQRLSRTCLRPPLFSISTGPTEDVPSWMEAGNDILLHSLDAALEEPLHDGTIEPQDASVHQRRLLSLPESPRSSAELSVITKITSPESEEDSIDAGIPETKNMNHLLNTACYFGELDHLELQIAQILGMENGPCVKLESLYDCIECLANWQAALRHLQSEGFCGTTISILMEDPDRDGIANGIQISFNQIDGFIRNVLDTIGEDALNSYTKKWVQTVLHIQQDLSDFDSVENLRSLCKTLSIAIVSFSGSHVCRFDNNLWGHEMEEIPVGFDGYAFKPRKLACLDDFIGGPAWILGKASPPSEEMKISFTVQDLQELWGPVSLVGGNANEAPVIQTERGFIVALPQQGWSSFFYDEIECHWATDLPEYLFDENSNTTILIRNTSRILIGTTTDLKSGLLVNEKCKSSINVIEQQIASRLQYPGTCKSRYVSDGYDVQLVGGQYVTVGLTKKYKRIPKRTLKAMLIADCTKPDTRLAPLLNLRVGLEVSACTGNAQRVTLWDALRFSQTSTQSTDDPAFCPHNVGDKNCISSCWTRLWSVDEIDSLDHAPPQKRLLTGVEARRVIINSILALQYSGVDSEGSLQVCWPFSNSPVNCPVLPSTPKESHNWFRVVKDTRDTSSFAVFSQRCLEFPEKGVMRSCSAPCKNGHFKPLQTTLLTRILTPTEYGSVSELLVGVKFLVGEAHLTVTKAVEDQLAIIAAVSMGPLSPLRYRLREILPDARAFDFKEHIWPDIAAGLSVPVFVH</sequence>
<dbReference type="STRING" id="1429867.A0A0G4PAW5"/>
<gene>
    <name evidence="2" type="ORF">PCAMFM013_S009g000398</name>
</gene>
<protein>
    <submittedName>
        <fullName evidence="2">Photosystem I PsaG/PsaK protein</fullName>
    </submittedName>
</protein>
<accession>A0A0G4PAW5</accession>
<feature type="compositionally biased region" description="Basic and acidic residues" evidence="1">
    <location>
        <begin position="107"/>
        <end position="117"/>
    </location>
</feature>
<organism evidence="2 3">
    <name type="scientific">Penicillium camemberti (strain FM 013)</name>
    <dbReference type="NCBI Taxonomy" id="1429867"/>
    <lineage>
        <taxon>Eukaryota</taxon>
        <taxon>Fungi</taxon>
        <taxon>Dikarya</taxon>
        <taxon>Ascomycota</taxon>
        <taxon>Pezizomycotina</taxon>
        <taxon>Eurotiomycetes</taxon>
        <taxon>Eurotiomycetidae</taxon>
        <taxon>Eurotiales</taxon>
        <taxon>Aspergillaceae</taxon>
        <taxon>Penicillium</taxon>
    </lineage>
</organism>